<reference evidence="3 5" key="2">
    <citation type="journal article" date="2017" name="BMC Genomics">
        <title>Genomic analysis of methanogenic archaea reveals a shift towards energy conservation.</title>
        <authorList>
            <person name="Gilmore S.P."/>
            <person name="Henske J.K."/>
            <person name="Sexton J.A."/>
            <person name="Solomon K.V."/>
            <person name="Seppala S."/>
            <person name="Yoo J.I."/>
            <person name="Huyett L.M."/>
            <person name="Pressman A."/>
            <person name="Cogan J.Z."/>
            <person name="Kivenson V."/>
            <person name="Peng X."/>
            <person name="Tan Y."/>
            <person name="Valentine D.L."/>
            <person name="O'Malley M.A."/>
        </authorList>
    </citation>
    <scope>NUCLEOTIDE SEQUENCE [LARGE SCALE GENOMIC DNA]</scope>
    <source>
        <strain evidence="3 5">1R-7</strain>
    </source>
</reference>
<dbReference type="EMBL" id="LWMS01000044">
    <property type="protein sequence ID" value="PWL07735.1"/>
    <property type="molecule type" value="Genomic_DNA"/>
</dbReference>
<proteinExistence type="predicted"/>
<dbReference type="EMBL" id="LMVN01000002">
    <property type="protein sequence ID" value="PAV08100.1"/>
    <property type="molecule type" value="Genomic_DNA"/>
</dbReference>
<keyword evidence="5" id="KW-1185">Reference proteome</keyword>
<dbReference type="Proteomes" id="UP000217528">
    <property type="component" value="Unassembled WGS sequence"/>
</dbReference>
<evidence type="ECO:0000313" key="6">
    <source>
        <dbReference type="Proteomes" id="UP000246004"/>
    </source>
</evidence>
<dbReference type="Pfam" id="PF14550">
    <property type="entry name" value="Peptidase_S78_2"/>
    <property type="match status" value="1"/>
</dbReference>
<name>A0A2A2HFM2_9EURY</name>
<comment type="caution">
    <text evidence="3">The sequence shown here is derived from an EMBL/GenBank/DDBJ whole genome shotgun (WGS) entry which is preliminary data.</text>
</comment>
<protein>
    <recommendedName>
        <fullName evidence="2">Phage-like element PBSX protein XkdF domain-containing protein</fullName>
    </recommendedName>
</protein>
<evidence type="ECO:0000259" key="2">
    <source>
        <dbReference type="Pfam" id="PF14550"/>
    </source>
</evidence>
<reference evidence="4 6" key="1">
    <citation type="submission" date="2016-04" db="EMBL/GenBank/DDBJ databases">
        <title>Genome sequence of Methanosphaera cuniculi DSM 4103.</title>
        <authorList>
            <person name="Poehlein A."/>
            <person name="Seedorf H."/>
            <person name="Daniel R."/>
        </authorList>
    </citation>
    <scope>NUCLEOTIDE SEQUENCE [LARGE SCALE GENOMIC DNA]</scope>
    <source>
        <strain evidence="4 6">DSM 4103</strain>
    </source>
</reference>
<accession>A0A2A2HFM2</accession>
<dbReference type="RefSeq" id="WP_095608000.1">
    <property type="nucleotide sequence ID" value="NZ_LMVN01000002.1"/>
</dbReference>
<evidence type="ECO:0000313" key="3">
    <source>
        <dbReference type="EMBL" id="PAV08100.1"/>
    </source>
</evidence>
<gene>
    <name evidence="3" type="ORF">ASJ82_01145</name>
    <name evidence="4" type="ORF">MSCUN_12660</name>
</gene>
<dbReference type="AlphaFoldDB" id="A0A2A2HFM2"/>
<sequence>MSLNQNDYIYIRACVVANGIPDQDGDKLNKEDIKRIFSNSIHLSCDVNHDFIPRDGIDILENSITDSDEKLGDITVPSGSWMVTIRTNNKDIIKLIQNGELRGTSLTGIPDRDLDVHSMDRVTYADIKKYDKLNPTFISIVEEGNNRIPFVVMDYNTYVTKGSQQLSYNDLVAVIKQFIPNEQRPEQADLTRTQVLSDRKNGDNVDNETQKVEEKVVDNEQITKKDLRSFLDGIREMIGKPAQGTEEEKVEEVKKEATPTTDEDEKVDDVAVEKEAVVEEEKVEDVAPTTKKGGIDEAVIMSKMDALLEAMSKIVDEIGNNVEDVAVEKKAVKGKDSKGCAVEKESVDETVEKEEDDDVQPVTKSIKKGTSETIKPEIIGSENKPERRDFAYLTGRDPFTFRKL</sequence>
<feature type="region of interest" description="Disordered" evidence="1">
    <location>
        <begin position="239"/>
        <end position="267"/>
    </location>
</feature>
<evidence type="ECO:0000256" key="1">
    <source>
        <dbReference type="SAM" id="MobiDB-lite"/>
    </source>
</evidence>
<organism evidence="3 5">
    <name type="scientific">Methanosphaera cuniculi</name>
    <dbReference type="NCBI Taxonomy" id="1077256"/>
    <lineage>
        <taxon>Archaea</taxon>
        <taxon>Methanobacteriati</taxon>
        <taxon>Methanobacteriota</taxon>
        <taxon>Methanomada group</taxon>
        <taxon>Methanobacteria</taxon>
        <taxon>Methanobacteriales</taxon>
        <taxon>Methanobacteriaceae</taxon>
        <taxon>Methanosphaera</taxon>
    </lineage>
</organism>
<feature type="region of interest" description="Disordered" evidence="1">
    <location>
        <begin position="342"/>
        <end position="362"/>
    </location>
</feature>
<dbReference type="InterPro" id="IPR027924">
    <property type="entry name" value="XkdF"/>
</dbReference>
<evidence type="ECO:0000313" key="4">
    <source>
        <dbReference type="EMBL" id="PWL07735.1"/>
    </source>
</evidence>
<dbReference type="Proteomes" id="UP000246004">
    <property type="component" value="Unassembled WGS sequence"/>
</dbReference>
<feature type="compositionally biased region" description="Acidic residues" evidence="1">
    <location>
        <begin position="348"/>
        <end position="359"/>
    </location>
</feature>
<evidence type="ECO:0000313" key="5">
    <source>
        <dbReference type="Proteomes" id="UP000217528"/>
    </source>
</evidence>
<feature type="domain" description="Phage-like element PBSX protein XkdF" evidence="2">
    <location>
        <begin position="14"/>
        <end position="111"/>
    </location>
</feature>